<dbReference type="GO" id="GO:0005524">
    <property type="term" value="F:ATP binding"/>
    <property type="evidence" value="ECO:0007669"/>
    <property type="project" value="UniProtKB-KW"/>
</dbReference>
<dbReference type="PROSITE" id="PS50893">
    <property type="entry name" value="ABC_TRANSPORTER_2"/>
    <property type="match status" value="1"/>
</dbReference>
<evidence type="ECO:0000256" key="1">
    <source>
        <dbReference type="ARBA" id="ARBA00022741"/>
    </source>
</evidence>
<dbReference type="Pfam" id="PF00005">
    <property type="entry name" value="ABC_tran"/>
    <property type="match status" value="1"/>
</dbReference>
<dbReference type="Gene3D" id="3.40.50.300">
    <property type="entry name" value="P-loop containing nucleotide triphosphate hydrolases"/>
    <property type="match status" value="1"/>
</dbReference>
<dbReference type="SMART" id="SM00382">
    <property type="entry name" value="AAA"/>
    <property type="match status" value="1"/>
</dbReference>
<dbReference type="InterPro" id="IPR003593">
    <property type="entry name" value="AAA+_ATPase"/>
</dbReference>
<dbReference type="InterPro" id="IPR003439">
    <property type="entry name" value="ABC_transporter-like_ATP-bd"/>
</dbReference>
<keyword evidence="2 4" id="KW-0067">ATP-binding</keyword>
<dbReference type="PROSITE" id="PS00211">
    <property type="entry name" value="ABC_TRANSPORTER_1"/>
    <property type="match status" value="1"/>
</dbReference>
<accession>R5LH11</accession>
<dbReference type="GO" id="GO:0022857">
    <property type="term" value="F:transmembrane transporter activity"/>
    <property type="evidence" value="ECO:0007669"/>
    <property type="project" value="TreeGrafter"/>
</dbReference>
<sequence>MIKLNNLTVAYNDNTVISDLTYEFAKGNTAITGSSGIGKTSLINAILSLVPYKGTIESDEKYSVVFQEDRLCPYLTAFKNVRLVCNDKDKIADGFAAMGLSDCMNEKVISLSGGMKRRVAILRAVLADYTTIIMDEPFKGLDDDTRLSVMNYVKKMTSGKSVLLVTHDLSEADFFNCNILNLQ</sequence>
<dbReference type="Proteomes" id="UP000018300">
    <property type="component" value="Unassembled WGS sequence"/>
</dbReference>
<gene>
    <name evidence="4" type="ORF">BN569_00419</name>
</gene>
<organism evidence="4 5">
    <name type="scientific">Eshraghiella crossota CAG:259</name>
    <dbReference type="NCBI Taxonomy" id="1263062"/>
    <lineage>
        <taxon>Bacteria</taxon>
        <taxon>Bacillati</taxon>
        <taxon>Bacillota</taxon>
        <taxon>Clostridia</taxon>
        <taxon>Lachnospirales</taxon>
        <taxon>Lachnospiraceae</taxon>
        <taxon>Eshraghiella</taxon>
    </lineage>
</organism>
<dbReference type="GO" id="GO:0005886">
    <property type="term" value="C:plasma membrane"/>
    <property type="evidence" value="ECO:0007669"/>
    <property type="project" value="TreeGrafter"/>
</dbReference>
<dbReference type="InterPro" id="IPR015854">
    <property type="entry name" value="ABC_transpr_LolD-like"/>
</dbReference>
<evidence type="ECO:0000259" key="3">
    <source>
        <dbReference type="PROSITE" id="PS50893"/>
    </source>
</evidence>
<evidence type="ECO:0000256" key="2">
    <source>
        <dbReference type="ARBA" id="ARBA00022840"/>
    </source>
</evidence>
<comment type="caution">
    <text evidence="4">The sequence shown here is derived from an EMBL/GenBank/DDBJ whole genome shotgun (WGS) entry which is preliminary data.</text>
</comment>
<dbReference type="AlphaFoldDB" id="R5LH11"/>
<dbReference type="EMBL" id="CAYU010000044">
    <property type="protein sequence ID" value="CCY76779.1"/>
    <property type="molecule type" value="Genomic_DNA"/>
</dbReference>
<dbReference type="GO" id="GO:0016887">
    <property type="term" value="F:ATP hydrolysis activity"/>
    <property type="evidence" value="ECO:0007669"/>
    <property type="project" value="InterPro"/>
</dbReference>
<name>R5LH11_9FIRM</name>
<evidence type="ECO:0000313" key="5">
    <source>
        <dbReference type="Proteomes" id="UP000018300"/>
    </source>
</evidence>
<protein>
    <submittedName>
        <fullName evidence="4">Aliphatic sulfonates import ATP-binding protein SsuB 3</fullName>
    </submittedName>
</protein>
<dbReference type="SUPFAM" id="SSF52540">
    <property type="entry name" value="P-loop containing nucleoside triphosphate hydrolases"/>
    <property type="match status" value="1"/>
</dbReference>
<reference evidence="4" key="1">
    <citation type="submission" date="2012-11" db="EMBL/GenBank/DDBJ databases">
        <title>Dependencies among metagenomic species, viruses, plasmids and units of genetic variation.</title>
        <authorList>
            <person name="Nielsen H.B."/>
            <person name="Almeida M."/>
            <person name="Juncker A.S."/>
            <person name="Rasmussen S."/>
            <person name="Li J."/>
            <person name="Sunagawa S."/>
            <person name="Plichta D."/>
            <person name="Gautier L."/>
            <person name="Le Chatelier E."/>
            <person name="Peletier E."/>
            <person name="Bonde I."/>
            <person name="Nielsen T."/>
            <person name="Manichanh C."/>
            <person name="Arumugam M."/>
            <person name="Batto J."/>
            <person name="Santos M.B.Q.D."/>
            <person name="Blom N."/>
            <person name="Borruel N."/>
            <person name="Burgdorf K.S."/>
            <person name="Boumezbeur F."/>
            <person name="Casellas F."/>
            <person name="Dore J."/>
            <person name="Guarner F."/>
            <person name="Hansen T."/>
            <person name="Hildebrand F."/>
            <person name="Kaas R.S."/>
            <person name="Kennedy S."/>
            <person name="Kristiansen K."/>
            <person name="Kultima J.R."/>
            <person name="Leonard P."/>
            <person name="Levenez F."/>
            <person name="Lund O."/>
            <person name="Moumen B."/>
            <person name="Le Paslier D."/>
            <person name="Pons N."/>
            <person name="Pedersen O."/>
            <person name="Prifti E."/>
            <person name="Qin J."/>
            <person name="Raes J."/>
            <person name="Tap J."/>
            <person name="Tims S."/>
            <person name="Ussery D.W."/>
            <person name="Yamada T."/>
            <person name="MetaHit consortium"/>
            <person name="Renault P."/>
            <person name="Sicheritz-Ponten T."/>
            <person name="Bork P."/>
            <person name="Wang J."/>
            <person name="Brunak S."/>
            <person name="Ehrlich S.D."/>
        </authorList>
    </citation>
    <scope>NUCLEOTIDE SEQUENCE [LARGE SCALE GENOMIC DNA]</scope>
</reference>
<dbReference type="PANTHER" id="PTHR24220">
    <property type="entry name" value="IMPORT ATP-BINDING PROTEIN"/>
    <property type="match status" value="1"/>
</dbReference>
<evidence type="ECO:0000313" key="4">
    <source>
        <dbReference type="EMBL" id="CCY76779.1"/>
    </source>
</evidence>
<proteinExistence type="predicted"/>
<dbReference type="InterPro" id="IPR017871">
    <property type="entry name" value="ABC_transporter-like_CS"/>
</dbReference>
<dbReference type="InterPro" id="IPR027417">
    <property type="entry name" value="P-loop_NTPase"/>
</dbReference>
<keyword evidence="1" id="KW-0547">Nucleotide-binding</keyword>
<feature type="domain" description="ABC transporter" evidence="3">
    <location>
        <begin position="2"/>
        <end position="183"/>
    </location>
</feature>